<evidence type="ECO:0000313" key="3">
    <source>
        <dbReference type="Proteomes" id="UP001465976"/>
    </source>
</evidence>
<dbReference type="EMBL" id="JBAHYK010001256">
    <property type="protein sequence ID" value="KAL0568802.1"/>
    <property type="molecule type" value="Genomic_DNA"/>
</dbReference>
<feature type="compositionally biased region" description="Basic and acidic residues" evidence="1">
    <location>
        <begin position="301"/>
        <end position="314"/>
    </location>
</feature>
<keyword evidence="3" id="KW-1185">Reference proteome</keyword>
<feature type="region of interest" description="Disordered" evidence="1">
    <location>
        <begin position="301"/>
        <end position="363"/>
    </location>
</feature>
<dbReference type="Proteomes" id="UP001465976">
    <property type="component" value="Unassembled WGS sequence"/>
</dbReference>
<reference evidence="2 3" key="1">
    <citation type="submission" date="2024-02" db="EMBL/GenBank/DDBJ databases">
        <title>A draft genome for the cacao thread blight pathogen Marasmius crinis-equi.</title>
        <authorList>
            <person name="Cohen S.P."/>
            <person name="Baruah I.K."/>
            <person name="Amoako-Attah I."/>
            <person name="Bukari Y."/>
            <person name="Meinhardt L.W."/>
            <person name="Bailey B.A."/>
        </authorList>
    </citation>
    <scope>NUCLEOTIDE SEQUENCE [LARGE SCALE GENOMIC DNA]</scope>
    <source>
        <strain evidence="2 3">GH-76</strain>
    </source>
</reference>
<dbReference type="GO" id="GO:0016874">
    <property type="term" value="F:ligase activity"/>
    <property type="evidence" value="ECO:0007669"/>
    <property type="project" value="UniProtKB-KW"/>
</dbReference>
<keyword evidence="2" id="KW-0436">Ligase</keyword>
<evidence type="ECO:0000256" key="1">
    <source>
        <dbReference type="SAM" id="MobiDB-lite"/>
    </source>
</evidence>
<feature type="compositionally biased region" description="Low complexity" evidence="1">
    <location>
        <begin position="322"/>
        <end position="351"/>
    </location>
</feature>
<sequence length="446" mass="48817">MGALSDSQSQTYASALLTLGHGYPLWIPEPNNALSTQYKETGVRIGDVGVLADDGGFDFIFNVCCAADDPVNQFGVPLGFQPLSWDPGSKRETPKIFRPQHPIASKGAKQRGIAVEGLVSLPYMLYSALHGFKLIRTLSIFPIGGGGGIKIEFSEGKGAVIMPPNGADRADCLDFAVFREYAQKHATSWYEYINGTLGREVDNGALYFITGIDKTDCWENAVVKDEVRERSCELIFTTSGLVGDGRLRLSTSSMCMSVASRCSPEGNSKQNQALFVRGFRIAMRRKVKFFGNLKVEVRSTKDLSPDDFPGRRDGNAPFSRNRSTSNGAGPSSSTSSISPSTSGRSRTSNPPYESDDSGNSSESHTLRFYHPLNSINDSILSSYDTIELVITHDDDWMGLLRDEDIFMPDDRTLLDRFQVSSRVTVSSGNFAFYVATGKLMAYALKV</sequence>
<proteinExistence type="predicted"/>
<gene>
    <name evidence="2" type="primary">CDC4_5</name>
    <name evidence="2" type="ORF">V5O48_013175</name>
</gene>
<evidence type="ECO:0000313" key="2">
    <source>
        <dbReference type="EMBL" id="KAL0568802.1"/>
    </source>
</evidence>
<feature type="non-terminal residue" evidence="2">
    <location>
        <position position="446"/>
    </location>
</feature>
<comment type="caution">
    <text evidence="2">The sequence shown here is derived from an EMBL/GenBank/DDBJ whole genome shotgun (WGS) entry which is preliminary data.</text>
</comment>
<name>A0ABR3F0T3_9AGAR</name>
<organism evidence="2 3">
    <name type="scientific">Marasmius crinis-equi</name>
    <dbReference type="NCBI Taxonomy" id="585013"/>
    <lineage>
        <taxon>Eukaryota</taxon>
        <taxon>Fungi</taxon>
        <taxon>Dikarya</taxon>
        <taxon>Basidiomycota</taxon>
        <taxon>Agaricomycotina</taxon>
        <taxon>Agaricomycetes</taxon>
        <taxon>Agaricomycetidae</taxon>
        <taxon>Agaricales</taxon>
        <taxon>Marasmiineae</taxon>
        <taxon>Marasmiaceae</taxon>
        <taxon>Marasmius</taxon>
    </lineage>
</organism>
<protein>
    <submittedName>
        <fullName evidence="2">SCF ubiquitin ligase complex subunit cdc4</fullName>
    </submittedName>
</protein>
<accession>A0ABR3F0T3</accession>